<dbReference type="InterPro" id="IPR034139">
    <property type="entry name" value="TOPRIM_OLD"/>
</dbReference>
<sequence length="496" mass="55107">MAYAVYPWGSMPNDLKGLPIGEVERQQMASMAREKGMGNEELYSLKEQPEVWLRVAAFLRRALGRIIELRESAGNLDPFVRVGDIEYSLLRDEGHGLRELVILLTAVYRQDWNLLIVDEPELHLHPSMARLWVTELSAECERSGRRAIIVTHEPSLLKPKSSDDLKAIWHFTANQKPVRFSRHILDVQEKRVTASLQMNPQLISQLVFSPRPVLVEGPHDIAALTVALTRKQPPEVVAQTDLVECGGSGGVALWFEICSNIGLDVRGVADLDSCFAPEVKRVMDSNRQVVDGYLNDLAIDPPTTSNALHQLITAMDSDGVDKDPKSRATWLASRVPSGSGNEIRKHRLLAIWRKAGLWLHPQGTLEDVLSLETKGAEQARRAAEESGPIDQVADWCAYRLDLMGDVFTLLGVAVEKIAHSLMEAQRLDPDIEFQAPVGPSAETDARLVRVEPTEPGFHRLTVIAPREFAGYWLEFSRDTPSSGLVLQPPVAEEAVG</sequence>
<keyword evidence="3" id="KW-0067">ATP-binding</keyword>
<dbReference type="AlphaFoldDB" id="A0A7H8T953"/>
<evidence type="ECO:0000259" key="1">
    <source>
        <dbReference type="Pfam" id="PF13304"/>
    </source>
</evidence>
<name>A0A7H8T953_STRCX</name>
<dbReference type="InterPro" id="IPR003959">
    <property type="entry name" value="ATPase_AAA_core"/>
</dbReference>
<dbReference type="Proteomes" id="UP000509418">
    <property type="component" value="Chromosome"/>
</dbReference>
<gene>
    <name evidence="3" type="ORF">HUT05_22705</name>
</gene>
<dbReference type="GO" id="GO:0016887">
    <property type="term" value="F:ATP hydrolysis activity"/>
    <property type="evidence" value="ECO:0007669"/>
    <property type="project" value="InterPro"/>
</dbReference>
<accession>A0A7H8T953</accession>
<keyword evidence="4" id="KW-1185">Reference proteome</keyword>
<dbReference type="EMBL" id="CP056041">
    <property type="protein sequence ID" value="QKZ19924.1"/>
    <property type="molecule type" value="Genomic_DNA"/>
</dbReference>
<feature type="domain" description="ATPase AAA-type core" evidence="1">
    <location>
        <begin position="58"/>
        <end position="157"/>
    </location>
</feature>
<dbReference type="InterPro" id="IPR027417">
    <property type="entry name" value="P-loop_NTPase"/>
</dbReference>
<dbReference type="GO" id="GO:0005524">
    <property type="term" value="F:ATP binding"/>
    <property type="evidence" value="ECO:0007669"/>
    <property type="project" value="UniProtKB-KW"/>
</dbReference>
<proteinExistence type="predicted"/>
<dbReference type="Pfam" id="PF13304">
    <property type="entry name" value="AAA_21"/>
    <property type="match status" value="1"/>
</dbReference>
<organism evidence="3 4">
    <name type="scientific">Streptomyces chartreusis</name>
    <dbReference type="NCBI Taxonomy" id="1969"/>
    <lineage>
        <taxon>Bacteria</taxon>
        <taxon>Bacillati</taxon>
        <taxon>Actinomycetota</taxon>
        <taxon>Actinomycetes</taxon>
        <taxon>Kitasatosporales</taxon>
        <taxon>Streptomycetaceae</taxon>
        <taxon>Streptomyces</taxon>
    </lineage>
</organism>
<dbReference type="Pfam" id="PF20469">
    <property type="entry name" value="OLD-like_TOPRIM"/>
    <property type="match status" value="1"/>
</dbReference>
<protein>
    <submittedName>
        <fullName evidence="3">ATP-binding protein</fullName>
    </submittedName>
</protein>
<keyword evidence="3" id="KW-0547">Nucleotide-binding</keyword>
<evidence type="ECO:0000313" key="4">
    <source>
        <dbReference type="Proteomes" id="UP000509418"/>
    </source>
</evidence>
<dbReference type="SUPFAM" id="SSF52540">
    <property type="entry name" value="P-loop containing nucleoside triphosphate hydrolases"/>
    <property type="match status" value="1"/>
</dbReference>
<evidence type="ECO:0000313" key="3">
    <source>
        <dbReference type="EMBL" id="QKZ19924.1"/>
    </source>
</evidence>
<feature type="domain" description="OLD protein-like TOPRIM" evidence="2">
    <location>
        <begin position="208"/>
        <end position="272"/>
    </location>
</feature>
<dbReference type="CDD" id="cd00267">
    <property type="entry name" value="ABC_ATPase"/>
    <property type="match status" value="1"/>
</dbReference>
<reference evidence="3 4" key="1">
    <citation type="submission" date="2020-06" db="EMBL/GenBank/DDBJ databases">
        <title>Genome mining for natural products.</title>
        <authorList>
            <person name="Zhang B."/>
            <person name="Shi J."/>
            <person name="Ge H."/>
        </authorList>
    </citation>
    <scope>NUCLEOTIDE SEQUENCE [LARGE SCALE GENOMIC DNA]</scope>
    <source>
        <strain evidence="3 4">NA02069</strain>
    </source>
</reference>
<evidence type="ECO:0000259" key="2">
    <source>
        <dbReference type="Pfam" id="PF20469"/>
    </source>
</evidence>
<dbReference type="Gene3D" id="3.40.50.300">
    <property type="entry name" value="P-loop containing nucleotide triphosphate hydrolases"/>
    <property type="match status" value="1"/>
</dbReference>